<dbReference type="STRING" id="381306.AN478_11945"/>
<reference evidence="3" key="1">
    <citation type="submission" date="2016-10" db="EMBL/GenBank/DDBJ databases">
        <authorList>
            <person name="Varghese N."/>
        </authorList>
    </citation>
    <scope>NUCLEOTIDE SEQUENCE [LARGE SCALE GENOMIC DNA]</scope>
    <source>
        <strain evidence="3">HL 19</strain>
    </source>
</reference>
<dbReference type="Proteomes" id="UP000183104">
    <property type="component" value="Unassembled WGS sequence"/>
</dbReference>
<evidence type="ECO:0000313" key="3">
    <source>
        <dbReference type="Proteomes" id="UP000183104"/>
    </source>
</evidence>
<dbReference type="OrthoDB" id="5786851at2"/>
<gene>
    <name evidence="2" type="ORF">SAMN05661077_0474</name>
</gene>
<accession>A0A0P9EKD2</accession>
<dbReference type="AlphaFoldDB" id="A0A0P9EKD2"/>
<sequence length="178" mass="18419">MSIQPRSIAKAAAGLLAGSLVSLPATAQDDAGGGDFMEVTRMSMEISRDIAEGAVEACREKGYQVTAAVVDREGNPQVVMRDVYAPEVSYRIAKEKAFTAVSFSVDTHQLIQNREGVGATLNHMDDLLFADGGLIVETGGGQIVGAVGVSGAPGGDIDRSCAQAGIDAVSDRLQFGGM</sequence>
<keyword evidence="1" id="KW-0732">Signal</keyword>
<evidence type="ECO:0000313" key="2">
    <source>
        <dbReference type="EMBL" id="SCX79576.1"/>
    </source>
</evidence>
<dbReference type="EMBL" id="FMUN01000001">
    <property type="protein sequence ID" value="SCX79576.1"/>
    <property type="molecule type" value="Genomic_DNA"/>
</dbReference>
<proteinExistence type="predicted"/>
<dbReference type="Pfam" id="PF03928">
    <property type="entry name" value="HbpS-like"/>
    <property type="match status" value="1"/>
</dbReference>
<dbReference type="InterPro" id="IPR038084">
    <property type="entry name" value="PduO/GlcC-like_sf"/>
</dbReference>
<evidence type="ECO:0000256" key="1">
    <source>
        <dbReference type="SAM" id="SignalP"/>
    </source>
</evidence>
<name>A0A0P9EKD2_9GAMM</name>
<dbReference type="RefSeq" id="WP_054966855.1">
    <property type="nucleotide sequence ID" value="NZ_FMUN01000001.1"/>
</dbReference>
<organism evidence="2 3">
    <name type="scientific">Thiohalorhabdus denitrificans</name>
    <dbReference type="NCBI Taxonomy" id="381306"/>
    <lineage>
        <taxon>Bacteria</taxon>
        <taxon>Pseudomonadati</taxon>
        <taxon>Pseudomonadota</taxon>
        <taxon>Gammaproteobacteria</taxon>
        <taxon>Thiohalorhabdales</taxon>
        <taxon>Thiohalorhabdaceae</taxon>
        <taxon>Thiohalorhabdus</taxon>
    </lineage>
</organism>
<dbReference type="SUPFAM" id="SSF143744">
    <property type="entry name" value="GlcG-like"/>
    <property type="match status" value="1"/>
</dbReference>
<feature type="chain" id="PRO_5010433604" evidence="1">
    <location>
        <begin position="28"/>
        <end position="178"/>
    </location>
</feature>
<dbReference type="Gene3D" id="3.30.450.150">
    <property type="entry name" value="Haem-degrading domain"/>
    <property type="match status" value="1"/>
</dbReference>
<dbReference type="InterPro" id="IPR005624">
    <property type="entry name" value="PduO/GlcC-like"/>
</dbReference>
<dbReference type="PANTHER" id="PTHR34309:SF10">
    <property type="entry name" value="SLR1406 PROTEIN"/>
    <property type="match status" value="1"/>
</dbReference>
<dbReference type="InterPro" id="IPR052517">
    <property type="entry name" value="GlcG_carb_metab_protein"/>
</dbReference>
<protein>
    <submittedName>
        <fullName evidence="2">Uncharacterized conserved protein GlcG, DUF336 family</fullName>
    </submittedName>
</protein>
<dbReference type="PANTHER" id="PTHR34309">
    <property type="entry name" value="SLR1406 PROTEIN"/>
    <property type="match status" value="1"/>
</dbReference>
<keyword evidence="3" id="KW-1185">Reference proteome</keyword>
<feature type="signal peptide" evidence="1">
    <location>
        <begin position="1"/>
        <end position="27"/>
    </location>
</feature>